<organism evidence="1 2">
    <name type="scientific">Adineta ricciae</name>
    <name type="common">Rotifer</name>
    <dbReference type="NCBI Taxonomy" id="249248"/>
    <lineage>
        <taxon>Eukaryota</taxon>
        <taxon>Metazoa</taxon>
        <taxon>Spiralia</taxon>
        <taxon>Gnathifera</taxon>
        <taxon>Rotifera</taxon>
        <taxon>Eurotatoria</taxon>
        <taxon>Bdelloidea</taxon>
        <taxon>Adinetida</taxon>
        <taxon>Adinetidae</taxon>
        <taxon>Adineta</taxon>
    </lineage>
</organism>
<dbReference type="EMBL" id="CAJNOR010000907">
    <property type="protein sequence ID" value="CAF1033962.1"/>
    <property type="molecule type" value="Genomic_DNA"/>
</dbReference>
<proteinExistence type="predicted"/>
<name>A0A814JD27_ADIRI</name>
<evidence type="ECO:0000313" key="1">
    <source>
        <dbReference type="EMBL" id="CAF1033962.1"/>
    </source>
</evidence>
<evidence type="ECO:0000313" key="2">
    <source>
        <dbReference type="Proteomes" id="UP000663828"/>
    </source>
</evidence>
<dbReference type="Proteomes" id="UP000663828">
    <property type="component" value="Unassembled WGS sequence"/>
</dbReference>
<reference evidence="1" key="1">
    <citation type="submission" date="2021-02" db="EMBL/GenBank/DDBJ databases">
        <authorList>
            <person name="Nowell W R."/>
        </authorList>
    </citation>
    <scope>NUCLEOTIDE SEQUENCE</scope>
</reference>
<accession>A0A814JD27</accession>
<keyword evidence="2" id="KW-1185">Reference proteome</keyword>
<comment type="caution">
    <text evidence="1">The sequence shown here is derived from an EMBL/GenBank/DDBJ whole genome shotgun (WGS) entry which is preliminary data.</text>
</comment>
<sequence length="300" mass="35005">MLFLSSDALGRRAYTTGIADIVRVAFKRGFSRFLHQQTSYDSDVFRYTQASQRGYGGLFAGESCRLSATICSHDEQCCSGRCLCRRWTTMDLRHYFQPVVTPNDLQRLKKIFHEQNHRRMKLLNYQRQLLSIYNHQSIRYKNQLYVDKHMLENYGFSVLRSNPNVLITNERRFNQEMYSPVAQSNRLHNITKILTEQQETTPLTNSIEFETKKINPIVIKLTICSTLIATGHGRINQIHSSLYPIDFVPLKYDTTDEDVSLSRMMSRKTPNRILLRRQAKPQSSNMYLFTTSDKPSPNEL</sequence>
<protein>
    <submittedName>
        <fullName evidence="1">Uncharacterized protein</fullName>
    </submittedName>
</protein>
<dbReference type="AlphaFoldDB" id="A0A814JD27"/>
<gene>
    <name evidence="1" type="ORF">XAT740_LOCUS14900</name>
</gene>